<evidence type="ECO:0000313" key="2">
    <source>
        <dbReference type="Proteomes" id="UP000706039"/>
    </source>
</evidence>
<gene>
    <name evidence="1" type="ORF">K7G82_29030</name>
</gene>
<dbReference type="Pfam" id="PF06035">
    <property type="entry name" value="Peptidase_C93"/>
    <property type="match status" value="1"/>
</dbReference>
<reference evidence="1 2" key="1">
    <citation type="submission" date="2021-08" db="EMBL/GenBank/DDBJ databases">
        <authorList>
            <person name="Tuo L."/>
        </authorList>
    </citation>
    <scope>NUCLEOTIDE SEQUENCE [LARGE SCALE GENOMIC DNA]</scope>
    <source>
        <strain evidence="1 2">JCM 31229</strain>
    </source>
</reference>
<protein>
    <submittedName>
        <fullName evidence="1">Transglutaminase-like cysteine peptidase</fullName>
    </submittedName>
</protein>
<name>A0ABS7PYW3_9SPHN</name>
<accession>A0ABS7PYW3</accession>
<dbReference type="InterPro" id="IPR038765">
    <property type="entry name" value="Papain-like_cys_pep_sf"/>
</dbReference>
<dbReference type="EMBL" id="JAINVV010000017">
    <property type="protein sequence ID" value="MBY8826383.1"/>
    <property type="molecule type" value="Genomic_DNA"/>
</dbReference>
<dbReference type="PANTHER" id="PTHR39327">
    <property type="match status" value="1"/>
</dbReference>
<proteinExistence type="predicted"/>
<dbReference type="RefSeq" id="WP_222993984.1">
    <property type="nucleotide sequence ID" value="NZ_JAINVV010000017.1"/>
</dbReference>
<dbReference type="InterPro" id="IPR010319">
    <property type="entry name" value="Transglutaminase-like_Cys_pept"/>
</dbReference>
<sequence>MAYGSIHKYMIATGLFGGMLAIASIPATAHAGTTILPIAYSGLCAAATMAEDRLAALRPAAVEPSKAQAILGGAPSKLELIRARHDGLASQVPDIGTIGAGTGFRTFCGDSSPALIAPVGPAQAVQAVQPLKLAMPIAPVAGDRPDIFGSVALRISATPLGTRWAAARSASLGTRHGPWAATLRAVRGRDRTDQVAAINSWVNARIRFVEDRASGGQADRWASAAESLRSRGGDCEDYAIAKMQMLRALGVADEDLYFVVARDLVRRADHALLVVRLDGRLVTLDNQTDRLLDATQAHDYRPVFTYAGTQAWMHGYRADPVATPMRTAALDMAGFGPD</sequence>
<dbReference type="Proteomes" id="UP000706039">
    <property type="component" value="Unassembled WGS sequence"/>
</dbReference>
<comment type="caution">
    <text evidence="1">The sequence shown here is derived from an EMBL/GenBank/DDBJ whole genome shotgun (WGS) entry which is preliminary data.</text>
</comment>
<dbReference type="Gene3D" id="3.10.620.30">
    <property type="match status" value="1"/>
</dbReference>
<keyword evidence="2" id="KW-1185">Reference proteome</keyword>
<dbReference type="PANTHER" id="PTHR39327:SF1">
    <property type="entry name" value="BLR5470 PROTEIN"/>
    <property type="match status" value="1"/>
</dbReference>
<evidence type="ECO:0000313" key="1">
    <source>
        <dbReference type="EMBL" id="MBY8826383.1"/>
    </source>
</evidence>
<dbReference type="SUPFAM" id="SSF54001">
    <property type="entry name" value="Cysteine proteinases"/>
    <property type="match status" value="1"/>
</dbReference>
<organism evidence="1 2">
    <name type="scientific">Sphingomonas colocasiae</name>
    <dbReference type="NCBI Taxonomy" id="1848973"/>
    <lineage>
        <taxon>Bacteria</taxon>
        <taxon>Pseudomonadati</taxon>
        <taxon>Pseudomonadota</taxon>
        <taxon>Alphaproteobacteria</taxon>
        <taxon>Sphingomonadales</taxon>
        <taxon>Sphingomonadaceae</taxon>
        <taxon>Sphingomonas</taxon>
    </lineage>
</organism>